<organism evidence="3">
    <name type="scientific">freshwater metagenome</name>
    <dbReference type="NCBI Taxonomy" id="449393"/>
    <lineage>
        <taxon>unclassified sequences</taxon>
        <taxon>metagenomes</taxon>
        <taxon>ecological metagenomes</taxon>
    </lineage>
</organism>
<accession>A0A6J6LNZ4</accession>
<dbReference type="Pfam" id="PF21279">
    <property type="entry name" value="YhfX-like_C"/>
    <property type="match status" value="1"/>
</dbReference>
<dbReference type="Gene3D" id="2.40.37.30">
    <property type="match status" value="2"/>
</dbReference>
<proteinExistence type="predicted"/>
<evidence type="ECO:0000259" key="2">
    <source>
        <dbReference type="Pfam" id="PF21279"/>
    </source>
</evidence>
<dbReference type="InterPro" id="IPR029066">
    <property type="entry name" value="PLP-binding_barrel"/>
</dbReference>
<feature type="domain" description="YhfX-like C-terminal" evidence="2">
    <location>
        <begin position="278"/>
        <end position="383"/>
    </location>
</feature>
<dbReference type="EMBL" id="CAEZWW010000013">
    <property type="protein sequence ID" value="CAB4663441.1"/>
    <property type="molecule type" value="Genomic_DNA"/>
</dbReference>
<dbReference type="InterPro" id="IPR048449">
    <property type="entry name" value="YhfX-like_C"/>
</dbReference>
<dbReference type="InterPro" id="IPR001608">
    <property type="entry name" value="Ala_racemase_N"/>
</dbReference>
<protein>
    <submittedName>
        <fullName evidence="3">Unannotated protein</fullName>
    </submittedName>
</protein>
<dbReference type="AlphaFoldDB" id="A0A6J6LNZ4"/>
<name>A0A6J6LNZ4_9ZZZZ</name>
<feature type="domain" description="Alanine racemase N-terminal" evidence="1">
    <location>
        <begin position="33"/>
        <end position="264"/>
    </location>
</feature>
<evidence type="ECO:0000259" key="1">
    <source>
        <dbReference type="Pfam" id="PF01168"/>
    </source>
</evidence>
<dbReference type="Pfam" id="PF01168">
    <property type="entry name" value="Ala_racemase_N"/>
    <property type="match status" value="1"/>
</dbReference>
<dbReference type="SUPFAM" id="SSF51419">
    <property type="entry name" value="PLP-binding barrel"/>
    <property type="match status" value="1"/>
</dbReference>
<gene>
    <name evidence="3" type="ORF">UFOPK2310_00211</name>
</gene>
<evidence type="ECO:0000313" key="3">
    <source>
        <dbReference type="EMBL" id="CAB4663441.1"/>
    </source>
</evidence>
<sequence length="401" mass="42475">MFLDLLKRRNPALIGDAIELHQSGLIPANSYVIDLDAVEANARSIAAEAKRLGLTTFAMTKQFGRNPVVTAKVIGAGIDAVVAVDVSCARPLARHGVPIGHVGHLSQVPRHESLEVAKMSPWFWTAFNDEHARWAAEAARQLGRNQKIIARIYDEKDGFYPGHEGGYAASSILKIADAIDSMTGASFAGITTFPALLFDAQAGTVELTENMRTIAHAASLLQNAGRADIAVNAPGTTSTQSLALLAGAGATQVEPGHALTGTTPWHAVRDLPELPAMLYLSEVSHEHGNRGYFYGGGLYSDPVLGQYPLHKKAIVGRSSEQAATLEVEIPPATAIDYYGQLILGENSQVSPGDTVVLGHRIQAFVARAFVVPIGGVGTGAPSVHGIWTVDGVKAFDELPTL</sequence>
<reference evidence="3" key="1">
    <citation type="submission" date="2020-05" db="EMBL/GenBank/DDBJ databases">
        <authorList>
            <person name="Chiriac C."/>
            <person name="Salcher M."/>
            <person name="Ghai R."/>
            <person name="Kavagutti S V."/>
        </authorList>
    </citation>
    <scope>NUCLEOTIDE SEQUENCE</scope>
</reference>